<dbReference type="GO" id="GO:0004185">
    <property type="term" value="F:serine-type carboxypeptidase activity"/>
    <property type="evidence" value="ECO:0007669"/>
    <property type="project" value="InterPro"/>
</dbReference>
<dbReference type="RefSeq" id="WP_033523228.1">
    <property type="nucleotide sequence ID" value="NZ_CADAXU010000010.1"/>
</dbReference>
<dbReference type="GO" id="GO:0006508">
    <property type="term" value="P:proteolysis"/>
    <property type="evidence" value="ECO:0007669"/>
    <property type="project" value="InterPro"/>
</dbReference>
<sequence>MACRASARRSRRIVVVSVSVVVTLAICIGYTIADIHDTVPGLLTSKAAPTRTYTAIPKPVAAGAVAGKADRDVAIDKTRAEALIEQLSKKDGVGDGLSVAIASADGTVVAGRNVGIDREPASTTKTLTAFAASETLEMSGTLDTEVYLTHADTTPTIVLQGHGDMLLGSGENDPSHVNGRAGLATLASDTAAALTQRGITQVALAVDDTLFGSDRTSSAVEQNNEASAMYTPLSSMAVDGGRIRSGESVDPDAFTDYPTLSQSTAADAAATFKALLAQQGITVIDSSDISGTEASARIAKVSSAPLNEVMAFMLRHSDNTLSELFARLTALKLGLGNSMDADIQAVTQVLREHDIPVDGLHLTSCSGLAAGTHLRIPTLLGVQRLLVAVDGGGTSELEGLSVPGLTGTARDRAASEGVKGLARVKTGSLTGVRTLAGNVSREHGGVLLFTVLVNGSDDPWAANNAIDEFVAGLAKL</sequence>
<reference evidence="4 5" key="1">
    <citation type="submission" date="2014-03" db="EMBL/GenBank/DDBJ databases">
        <title>Genomics of Bifidobacteria.</title>
        <authorList>
            <person name="Ventura M."/>
            <person name="Milani C."/>
            <person name="Lugli G.A."/>
        </authorList>
    </citation>
    <scope>NUCLEOTIDE SEQUENCE [LARGE SCALE GENOMIC DNA]</scope>
    <source>
        <strain evidence="4 5">LMG 11341</strain>
    </source>
</reference>
<keyword evidence="3" id="KW-0472">Membrane</keyword>
<dbReference type="SUPFAM" id="SSF56601">
    <property type="entry name" value="beta-lactamase/transpeptidase-like"/>
    <property type="match status" value="1"/>
</dbReference>
<accession>A0A087BJI4</accession>
<evidence type="ECO:0000313" key="5">
    <source>
        <dbReference type="Proteomes" id="UP000029060"/>
    </source>
</evidence>
<dbReference type="PANTHER" id="PTHR30023:SF0">
    <property type="entry name" value="PENICILLIN-SENSITIVE CARBOXYPEPTIDASE A"/>
    <property type="match status" value="1"/>
</dbReference>
<dbReference type="eggNOG" id="COG2027">
    <property type="taxonomic scope" value="Bacteria"/>
</dbReference>
<dbReference type="EMBL" id="JGZC01000003">
    <property type="protein sequence ID" value="KFI71184.1"/>
    <property type="molecule type" value="Genomic_DNA"/>
</dbReference>
<comment type="similarity">
    <text evidence="1">Belongs to the peptidase S13 family.</text>
</comment>
<keyword evidence="4" id="KW-0121">Carboxypeptidase</keyword>
<dbReference type="PANTHER" id="PTHR30023">
    <property type="entry name" value="D-ALANYL-D-ALANINE CARBOXYPEPTIDASE"/>
    <property type="match status" value="1"/>
</dbReference>
<dbReference type="GO" id="GO:0000270">
    <property type="term" value="P:peptidoglycan metabolic process"/>
    <property type="evidence" value="ECO:0007669"/>
    <property type="project" value="TreeGrafter"/>
</dbReference>
<dbReference type="PRINTS" id="PR00922">
    <property type="entry name" value="DADACBPTASE3"/>
</dbReference>
<keyword evidence="4" id="KW-0645">Protease</keyword>
<keyword evidence="3" id="KW-1133">Transmembrane helix</keyword>
<dbReference type="AlphaFoldDB" id="A0A087BJI4"/>
<name>A0A087BJI4_9BIFI</name>
<evidence type="ECO:0000256" key="1">
    <source>
        <dbReference type="ARBA" id="ARBA00006096"/>
    </source>
</evidence>
<evidence type="ECO:0000256" key="3">
    <source>
        <dbReference type="SAM" id="Phobius"/>
    </source>
</evidence>
<protein>
    <submittedName>
        <fullName evidence="4">D-alanyl-D-alanine carboxypeptidase</fullName>
    </submittedName>
</protein>
<dbReference type="InterPro" id="IPR012338">
    <property type="entry name" value="Beta-lactam/transpept-like"/>
</dbReference>
<dbReference type="STRING" id="78345.BMERY_1532"/>
<organism evidence="4 5">
    <name type="scientific">Bifidobacterium merycicum</name>
    <dbReference type="NCBI Taxonomy" id="78345"/>
    <lineage>
        <taxon>Bacteria</taxon>
        <taxon>Bacillati</taxon>
        <taxon>Actinomycetota</taxon>
        <taxon>Actinomycetes</taxon>
        <taxon>Bifidobacteriales</taxon>
        <taxon>Bifidobacteriaceae</taxon>
        <taxon>Bifidobacterium</taxon>
    </lineage>
</organism>
<gene>
    <name evidence="4" type="ORF">BMERY_1532</name>
</gene>
<comment type="caution">
    <text evidence="4">The sequence shown here is derived from an EMBL/GenBank/DDBJ whole genome shotgun (WGS) entry which is preliminary data.</text>
</comment>
<proteinExistence type="inferred from homology"/>
<keyword evidence="2" id="KW-0378">Hydrolase</keyword>
<evidence type="ECO:0000313" key="4">
    <source>
        <dbReference type="EMBL" id="KFI71184.1"/>
    </source>
</evidence>
<keyword evidence="5" id="KW-1185">Reference proteome</keyword>
<dbReference type="Proteomes" id="UP000029060">
    <property type="component" value="Unassembled WGS sequence"/>
</dbReference>
<evidence type="ECO:0000256" key="2">
    <source>
        <dbReference type="ARBA" id="ARBA00022801"/>
    </source>
</evidence>
<dbReference type="InterPro" id="IPR000667">
    <property type="entry name" value="Peptidase_S13"/>
</dbReference>
<dbReference type="Pfam" id="PF02113">
    <property type="entry name" value="Peptidase_S13"/>
    <property type="match status" value="2"/>
</dbReference>
<dbReference type="Gene3D" id="3.40.710.10">
    <property type="entry name" value="DD-peptidase/beta-lactamase superfamily"/>
    <property type="match status" value="1"/>
</dbReference>
<keyword evidence="3" id="KW-0812">Transmembrane</keyword>
<feature type="transmembrane region" description="Helical" evidence="3">
    <location>
        <begin position="12"/>
        <end position="33"/>
    </location>
</feature>